<feature type="transmembrane region" description="Helical" evidence="13">
    <location>
        <begin position="12"/>
        <end position="33"/>
    </location>
</feature>
<dbReference type="EMBL" id="OZ022411">
    <property type="protein sequence ID" value="CAK9441458.1"/>
    <property type="molecule type" value="Genomic_DNA"/>
</dbReference>
<evidence type="ECO:0000256" key="3">
    <source>
        <dbReference type="ARBA" id="ARBA00009105"/>
    </source>
</evidence>
<dbReference type="GeneID" id="92210522"/>
<evidence type="ECO:0000256" key="9">
    <source>
        <dbReference type="ARBA" id="ARBA00023034"/>
    </source>
</evidence>
<comment type="subcellular location">
    <subcellularLocation>
        <location evidence="1">Golgi apparatus membrane</location>
        <topology evidence="1">Single-pass type II membrane protein</topology>
    </subcellularLocation>
</comment>
<proteinExistence type="inferred from homology"/>
<dbReference type="Pfam" id="PF11051">
    <property type="entry name" value="Mannosyl_trans3"/>
    <property type="match status" value="1"/>
</dbReference>
<protein>
    <recommendedName>
        <fullName evidence="16">Alpha-1,3-mannosyltransferase</fullName>
    </recommendedName>
</protein>
<feature type="region of interest" description="Disordered" evidence="12">
    <location>
        <begin position="599"/>
        <end position="623"/>
    </location>
</feature>
<feature type="compositionally biased region" description="Basic and acidic residues" evidence="12">
    <location>
        <begin position="603"/>
        <end position="623"/>
    </location>
</feature>
<evidence type="ECO:0000256" key="2">
    <source>
        <dbReference type="ARBA" id="ARBA00004922"/>
    </source>
</evidence>
<evidence type="ECO:0000256" key="10">
    <source>
        <dbReference type="ARBA" id="ARBA00023136"/>
    </source>
</evidence>
<keyword evidence="4" id="KW-0328">Glycosyltransferase</keyword>
<keyword evidence="6 13" id="KW-0812">Transmembrane</keyword>
<keyword evidence="8 13" id="KW-1133">Transmembrane helix</keyword>
<dbReference type="InterPro" id="IPR029044">
    <property type="entry name" value="Nucleotide-diphossugar_trans"/>
</dbReference>
<evidence type="ECO:0000256" key="12">
    <source>
        <dbReference type="SAM" id="MobiDB-lite"/>
    </source>
</evidence>
<organism evidence="14 15">
    <name type="scientific">Lodderomyces beijingensis</name>
    <dbReference type="NCBI Taxonomy" id="1775926"/>
    <lineage>
        <taxon>Eukaryota</taxon>
        <taxon>Fungi</taxon>
        <taxon>Dikarya</taxon>
        <taxon>Ascomycota</taxon>
        <taxon>Saccharomycotina</taxon>
        <taxon>Pichiomycetes</taxon>
        <taxon>Debaryomycetaceae</taxon>
        <taxon>Candida/Lodderomyces clade</taxon>
        <taxon>Lodderomyces</taxon>
    </lineage>
</organism>
<evidence type="ECO:0000256" key="13">
    <source>
        <dbReference type="SAM" id="Phobius"/>
    </source>
</evidence>
<dbReference type="PANTHER" id="PTHR31392">
    <property type="entry name" value="ALPHA-1,3-MANNOSYLTRANSFERASE MNN1-RELATED"/>
    <property type="match status" value="1"/>
</dbReference>
<evidence type="ECO:0000256" key="1">
    <source>
        <dbReference type="ARBA" id="ARBA00004323"/>
    </source>
</evidence>
<comment type="pathway">
    <text evidence="2">Protein modification; protein glycosylation.</text>
</comment>
<keyword evidence="9" id="KW-0333">Golgi apparatus</keyword>
<dbReference type="InterPro" id="IPR022751">
    <property type="entry name" value="Alpha_mannosyltransferase"/>
</dbReference>
<dbReference type="SUPFAM" id="SSF53448">
    <property type="entry name" value="Nucleotide-diphospho-sugar transferases"/>
    <property type="match status" value="1"/>
</dbReference>
<gene>
    <name evidence="14" type="ORF">LODBEIA_P53260</name>
</gene>
<evidence type="ECO:0000256" key="6">
    <source>
        <dbReference type="ARBA" id="ARBA00022692"/>
    </source>
</evidence>
<reference evidence="14 15" key="1">
    <citation type="submission" date="2024-03" db="EMBL/GenBank/DDBJ databases">
        <authorList>
            <person name="Brejova B."/>
        </authorList>
    </citation>
    <scope>NUCLEOTIDE SEQUENCE [LARGE SCALE GENOMIC DNA]</scope>
    <source>
        <strain evidence="14 15">CBS 14171</strain>
    </source>
</reference>
<evidence type="ECO:0008006" key="16">
    <source>
        <dbReference type="Google" id="ProtNLM"/>
    </source>
</evidence>
<evidence type="ECO:0000313" key="14">
    <source>
        <dbReference type="EMBL" id="CAK9441458.1"/>
    </source>
</evidence>
<evidence type="ECO:0000256" key="11">
    <source>
        <dbReference type="ARBA" id="ARBA00023180"/>
    </source>
</evidence>
<dbReference type="PANTHER" id="PTHR31392:SF1">
    <property type="entry name" value="ALPHA-1,3-MANNOSYLTRANSFERASE MNN1-RELATED"/>
    <property type="match status" value="1"/>
</dbReference>
<dbReference type="Proteomes" id="UP001497383">
    <property type="component" value="Chromosome 7"/>
</dbReference>
<dbReference type="RefSeq" id="XP_066832264.1">
    <property type="nucleotide sequence ID" value="XM_066975646.1"/>
</dbReference>
<keyword evidence="7" id="KW-0735">Signal-anchor</keyword>
<keyword evidence="5" id="KW-0808">Transferase</keyword>
<keyword evidence="15" id="KW-1185">Reference proteome</keyword>
<name>A0ABP0ZW63_9ASCO</name>
<evidence type="ECO:0000256" key="5">
    <source>
        <dbReference type="ARBA" id="ARBA00022679"/>
    </source>
</evidence>
<evidence type="ECO:0000256" key="8">
    <source>
        <dbReference type="ARBA" id="ARBA00022989"/>
    </source>
</evidence>
<keyword evidence="11" id="KW-0325">Glycoprotein</keyword>
<evidence type="ECO:0000256" key="7">
    <source>
        <dbReference type="ARBA" id="ARBA00022968"/>
    </source>
</evidence>
<comment type="similarity">
    <text evidence="3">Belongs to the MNN1/MNT family.</text>
</comment>
<sequence>MLKINRSKSKGRICTFYAVLSLWVVGALGWYHFHYRSVLSNEVPHSIYNMYDEPPVDTDAAAAETAPDFDYKNSHIYKRLQKNYNAYKEVDRPSSVYHDIFKNHAIESVVRNLDFNQRCDLYFRNVFLKNHNWVFDPNANYEVDFGKKFEEFQNTNSAMLQALFDTENSGKKVDNYDKKFADFKREFYKKQEEENNEQRIVDELTLFRLYNKCYVTDDDPVQEKRIGAFVAEQKDLIDGDETLKSTVTPFRQTTREMLVTNGMRLPSLDHRIYPWLSLELPVFERWTGQIHHEIPNFREILRDNSQPPKRTRATKSTQSTSFFKNFKNNCNGKGIVLTIADKHADYTANFVRLLRALNNKLPIQIVYFDNLGEESKRKIVTAARESFSYLPQSFHGVSEYFPQDYLDPKSDGLPKQEVWFVNVASVIGPNFKGKFTGYASKLLATLFNSFDEFMLVDADTALMQDPESFFEMKGYQETGTFFFKDRAYYQKTDGAFAEQFKRISQSPVDKVMFDINPMTNHSFRENFFQNLFHTMESGVVLIDRQRHFNSVLMIVHINFFKPISSRSWGDKELFWFGFAFNGDEDYHFNAHGAAAIGEMTNPSDRRRPDRTLHHSKELCSPHPGHISEEDNHTLLWINSGFRYCHQADKVDFEKESKLGRRLKFLDITAAAFREYYYNPLKITHAIIPPFDPEIKNRPNLNDEPSHGWLLEKGYCKGYLWCAYSSIGGITNKDTGAENTMEGTVVTFNEKERALFDYYGDIWVGME</sequence>
<evidence type="ECO:0000256" key="4">
    <source>
        <dbReference type="ARBA" id="ARBA00022676"/>
    </source>
</evidence>
<evidence type="ECO:0000313" key="15">
    <source>
        <dbReference type="Proteomes" id="UP001497383"/>
    </source>
</evidence>
<keyword evidence="10 13" id="KW-0472">Membrane</keyword>
<accession>A0ABP0ZW63</accession>